<dbReference type="GO" id="GO:0045735">
    <property type="term" value="F:nutrient reservoir activity"/>
    <property type="evidence" value="ECO:0007669"/>
    <property type="project" value="UniProtKB-KW"/>
</dbReference>
<feature type="domain" description="Cupin type-1" evidence="8">
    <location>
        <begin position="315"/>
        <end position="464"/>
    </location>
</feature>
<gene>
    <name evidence="9" type="primary">11S</name>
    <name evidence="9" type="ORF">Tsubulata_043109</name>
</gene>
<protein>
    <submittedName>
        <fullName evidence="9">11s globulin seed storage protein 1</fullName>
    </submittedName>
</protein>
<dbReference type="PRINTS" id="PR00439">
    <property type="entry name" value="11SGLOBULIN"/>
</dbReference>
<feature type="compositionally biased region" description="Polar residues" evidence="7">
    <location>
        <begin position="114"/>
        <end position="123"/>
    </location>
</feature>
<dbReference type="AlphaFoldDB" id="A0A9Q0J3D3"/>
<evidence type="ECO:0000256" key="6">
    <source>
        <dbReference type="RuleBase" id="RU003681"/>
    </source>
</evidence>
<feature type="chain" id="PRO_5040547905" evidence="6">
    <location>
        <begin position="25"/>
        <end position="488"/>
    </location>
</feature>
<dbReference type="PROSITE" id="PS00305">
    <property type="entry name" value="11S_SEED_STORAGE"/>
    <property type="match status" value="1"/>
</dbReference>
<keyword evidence="10" id="KW-1185">Reference proteome</keyword>
<dbReference type="SUPFAM" id="SSF51182">
    <property type="entry name" value="RmlC-like cupins"/>
    <property type="match status" value="1"/>
</dbReference>
<name>A0A9Q0J3D3_9ROSI</name>
<dbReference type="OrthoDB" id="2016041at2759"/>
<evidence type="ECO:0000256" key="4">
    <source>
        <dbReference type="ARBA" id="ARBA00023129"/>
    </source>
</evidence>
<dbReference type="InterPro" id="IPR022379">
    <property type="entry name" value="11S_seedstore_CS"/>
</dbReference>
<evidence type="ECO:0000313" key="9">
    <source>
        <dbReference type="EMBL" id="KAJ4826948.1"/>
    </source>
</evidence>
<dbReference type="InterPro" id="IPR006044">
    <property type="entry name" value="11S_seedstore_pln"/>
</dbReference>
<evidence type="ECO:0000256" key="7">
    <source>
        <dbReference type="SAM" id="MobiDB-lite"/>
    </source>
</evidence>
<dbReference type="SMART" id="SM00835">
    <property type="entry name" value="Cupin_1"/>
    <property type="match status" value="2"/>
</dbReference>
<comment type="caution">
    <text evidence="9">The sequence shown here is derived from an EMBL/GenBank/DDBJ whole genome shotgun (WGS) entry which is preliminary data.</text>
</comment>
<dbReference type="PANTHER" id="PTHR31189:SF35">
    <property type="entry name" value="12S SEED STORAGE PROTEIN CRB"/>
    <property type="match status" value="1"/>
</dbReference>
<evidence type="ECO:0000256" key="1">
    <source>
        <dbReference type="ARBA" id="ARBA00007178"/>
    </source>
</evidence>
<dbReference type="InterPro" id="IPR050253">
    <property type="entry name" value="Seed_Storage-Functional"/>
</dbReference>
<feature type="region of interest" description="Disordered" evidence="7">
    <location>
        <begin position="277"/>
        <end position="300"/>
    </location>
</feature>
<accession>A0A9Q0J3D3</accession>
<reference evidence="9" key="2">
    <citation type="journal article" date="2023" name="Plants (Basel)">
        <title>Annotation of the Turnera subulata (Passifloraceae) Draft Genome Reveals the S-Locus Evolved after the Divergence of Turneroideae from Passifloroideae in a Stepwise Manner.</title>
        <authorList>
            <person name="Henning P.M."/>
            <person name="Roalson E.H."/>
            <person name="Mir W."/>
            <person name="McCubbin A.G."/>
            <person name="Shore J.S."/>
        </authorList>
    </citation>
    <scope>NUCLEOTIDE SEQUENCE</scope>
    <source>
        <strain evidence="9">F60SS</strain>
    </source>
</reference>
<dbReference type="InterPro" id="IPR011051">
    <property type="entry name" value="RmlC_Cupin_sf"/>
</dbReference>
<feature type="signal peptide" evidence="6">
    <location>
        <begin position="1"/>
        <end position="24"/>
    </location>
</feature>
<feature type="compositionally biased region" description="Polar residues" evidence="7">
    <location>
        <begin position="196"/>
        <end position="205"/>
    </location>
</feature>
<evidence type="ECO:0000256" key="5">
    <source>
        <dbReference type="ARBA" id="ARBA00023157"/>
    </source>
</evidence>
<organism evidence="9 10">
    <name type="scientific">Turnera subulata</name>
    <dbReference type="NCBI Taxonomy" id="218843"/>
    <lineage>
        <taxon>Eukaryota</taxon>
        <taxon>Viridiplantae</taxon>
        <taxon>Streptophyta</taxon>
        <taxon>Embryophyta</taxon>
        <taxon>Tracheophyta</taxon>
        <taxon>Spermatophyta</taxon>
        <taxon>Magnoliopsida</taxon>
        <taxon>eudicotyledons</taxon>
        <taxon>Gunneridae</taxon>
        <taxon>Pentapetalae</taxon>
        <taxon>rosids</taxon>
        <taxon>fabids</taxon>
        <taxon>Malpighiales</taxon>
        <taxon>Passifloraceae</taxon>
        <taxon>Turnera</taxon>
    </lineage>
</organism>
<dbReference type="GO" id="GO:0048316">
    <property type="term" value="P:seed development"/>
    <property type="evidence" value="ECO:0007669"/>
    <property type="project" value="UniProtKB-ARBA"/>
</dbReference>
<dbReference type="InterPro" id="IPR014710">
    <property type="entry name" value="RmlC-like_jellyroll"/>
</dbReference>
<sequence>MAKPSLILSLSLCLLFLLVHGSLARQQREQFGECQLGNLHAGPPDHRFEVEGGVIESWDPNHNQLQCSGVSVERRTILPNGLLLPQYSNAPQLIYIVQGNGVTGTLSPGCPETFQESQESRGSSAGRRFQDQHQKIHRFRQGDVIAMPAGVAHWCYNDGNEPVVAVNLFDLSNSENQLDFYPRNFYLAGNPEDEFNPQQRGTQPQHPRGQQGREGQRPYHRPRGQRGSCNNVFCGMDTSFLAEAFNIDQEMARRLQSQDDRRGNIVMVREGLKIATPPSIREEERQQQGGGRGGRYNTENENGIEETFCSMRIRENLDDPSRADIFSPEAGRLSTLNSHNLPILRALRLSAERGVLYNQALMVPHWNMNAHSIIYAIRGRARLQVVDHFGQTVFNGEMREGELFTVPQNFALAKRAEEEGFEWVAFKTNDNAMFSPLAGRTSAIRAMPVEVLANAFRISPEEARRIKFGTQETTLTSPRSRSGRRFDA</sequence>
<evidence type="ECO:0000259" key="8">
    <source>
        <dbReference type="SMART" id="SM00835"/>
    </source>
</evidence>
<feature type="domain" description="Cupin type-1" evidence="8">
    <location>
        <begin position="37"/>
        <end position="253"/>
    </location>
</feature>
<dbReference type="FunFam" id="2.60.120.10:FF:000073">
    <property type="entry name" value="Glycinin G1"/>
    <property type="match status" value="1"/>
</dbReference>
<dbReference type="EMBL" id="JAKUCV010006538">
    <property type="protein sequence ID" value="KAJ4826948.1"/>
    <property type="molecule type" value="Genomic_DNA"/>
</dbReference>
<dbReference type="Gene3D" id="2.60.120.10">
    <property type="entry name" value="Jelly Rolls"/>
    <property type="match status" value="2"/>
</dbReference>
<evidence type="ECO:0000313" key="10">
    <source>
        <dbReference type="Proteomes" id="UP001141552"/>
    </source>
</evidence>
<evidence type="ECO:0000256" key="3">
    <source>
        <dbReference type="ARBA" id="ARBA00022761"/>
    </source>
</evidence>
<dbReference type="InterPro" id="IPR006045">
    <property type="entry name" value="Cupin_1"/>
</dbReference>
<comment type="function">
    <text evidence="6">Seed storage protein.</text>
</comment>
<proteinExistence type="inferred from homology"/>
<dbReference type="PANTHER" id="PTHR31189">
    <property type="entry name" value="OS03G0336100 PROTEIN-RELATED"/>
    <property type="match status" value="1"/>
</dbReference>
<keyword evidence="4 6" id="KW-0708">Seed storage protein</keyword>
<keyword evidence="3 6" id="KW-0758">Storage protein</keyword>
<dbReference type="Pfam" id="PF00190">
    <property type="entry name" value="Cupin_1"/>
    <property type="match status" value="2"/>
</dbReference>
<feature type="region of interest" description="Disordered" evidence="7">
    <location>
        <begin position="112"/>
        <end position="133"/>
    </location>
</feature>
<dbReference type="CDD" id="cd02243">
    <property type="entry name" value="cupin_11S_legumin_C"/>
    <property type="match status" value="1"/>
</dbReference>
<keyword evidence="5 6" id="KW-1015">Disulfide bond</keyword>
<comment type="similarity">
    <text evidence="1 6">Belongs to the 11S seed storage protein (globulins) family.</text>
</comment>
<dbReference type="Proteomes" id="UP001141552">
    <property type="component" value="Unassembled WGS sequence"/>
</dbReference>
<dbReference type="CDD" id="cd02242">
    <property type="entry name" value="cupin_11S_legumin_N"/>
    <property type="match status" value="1"/>
</dbReference>
<keyword evidence="2 6" id="KW-0732">Signal</keyword>
<feature type="region of interest" description="Disordered" evidence="7">
    <location>
        <begin position="189"/>
        <end position="228"/>
    </location>
</feature>
<evidence type="ECO:0000256" key="2">
    <source>
        <dbReference type="ARBA" id="ARBA00022729"/>
    </source>
</evidence>
<reference evidence="9" key="1">
    <citation type="submission" date="2022-02" db="EMBL/GenBank/DDBJ databases">
        <authorList>
            <person name="Henning P.M."/>
            <person name="McCubbin A.G."/>
            <person name="Shore J.S."/>
        </authorList>
    </citation>
    <scope>NUCLEOTIDE SEQUENCE</scope>
    <source>
        <strain evidence="9">F60SS</strain>
        <tissue evidence="9">Leaves</tissue>
    </source>
</reference>
<comment type="subunit">
    <text evidence="6">Hexamer; each subunit is composed of an acidic and a basic chain derived from a single precursor and linked by a disulfide bond.</text>
</comment>